<dbReference type="PROSITE" id="PS50977">
    <property type="entry name" value="HTH_TETR_2"/>
    <property type="match status" value="1"/>
</dbReference>
<dbReference type="InterPro" id="IPR036271">
    <property type="entry name" value="Tet_transcr_reg_TetR-rel_C_sf"/>
</dbReference>
<dbReference type="PRINTS" id="PR00455">
    <property type="entry name" value="HTHTETR"/>
</dbReference>
<protein>
    <submittedName>
        <fullName evidence="6">TetR/AcrR family transcriptional regulator</fullName>
    </submittedName>
</protein>
<dbReference type="InterPro" id="IPR050109">
    <property type="entry name" value="HTH-type_TetR-like_transc_reg"/>
</dbReference>
<keyword evidence="1" id="KW-0805">Transcription regulation</keyword>
<dbReference type="InterPro" id="IPR001647">
    <property type="entry name" value="HTH_TetR"/>
</dbReference>
<organism evidence="6 7">
    <name type="scientific">Nocardia xishanensis</name>
    <dbReference type="NCBI Taxonomy" id="238964"/>
    <lineage>
        <taxon>Bacteria</taxon>
        <taxon>Bacillati</taxon>
        <taxon>Actinomycetota</taxon>
        <taxon>Actinomycetes</taxon>
        <taxon>Mycobacteriales</taxon>
        <taxon>Nocardiaceae</taxon>
        <taxon>Nocardia</taxon>
    </lineage>
</organism>
<dbReference type="Gene3D" id="1.10.357.10">
    <property type="entry name" value="Tetracycline Repressor, domain 2"/>
    <property type="match status" value="1"/>
</dbReference>
<reference evidence="6 7" key="1">
    <citation type="submission" date="2024-10" db="EMBL/GenBank/DDBJ databases">
        <title>The Natural Products Discovery Center: Release of the First 8490 Sequenced Strains for Exploring Actinobacteria Biosynthetic Diversity.</title>
        <authorList>
            <person name="Kalkreuter E."/>
            <person name="Kautsar S.A."/>
            <person name="Yang D."/>
            <person name="Bader C.D."/>
            <person name="Teijaro C.N."/>
            <person name="Fluegel L."/>
            <person name="Davis C.M."/>
            <person name="Simpson J.R."/>
            <person name="Lauterbach L."/>
            <person name="Steele A.D."/>
            <person name="Gui C."/>
            <person name="Meng S."/>
            <person name="Li G."/>
            <person name="Viehrig K."/>
            <person name="Ye F."/>
            <person name="Su P."/>
            <person name="Kiefer A.F."/>
            <person name="Nichols A."/>
            <person name="Cepeda A.J."/>
            <person name="Yan W."/>
            <person name="Fan B."/>
            <person name="Jiang Y."/>
            <person name="Adhikari A."/>
            <person name="Zheng C.-J."/>
            <person name="Schuster L."/>
            <person name="Cowan T.M."/>
            <person name="Smanski M.J."/>
            <person name="Chevrette M.G."/>
            <person name="De Carvalho L.P.S."/>
            <person name="Shen B."/>
        </authorList>
    </citation>
    <scope>NUCLEOTIDE SEQUENCE [LARGE SCALE GENOMIC DNA]</scope>
    <source>
        <strain evidence="6 7">NPDC019275</strain>
    </source>
</reference>
<keyword evidence="2 4" id="KW-0238">DNA-binding</keyword>
<comment type="caution">
    <text evidence="6">The sequence shown here is derived from an EMBL/GenBank/DDBJ whole genome shotgun (WGS) entry which is preliminary data.</text>
</comment>
<sequence length="200" mass="21728">MSPTTRPARTGGRIRSEDARAAVLSAAAELVETQGYGPLTVEGIAAHAQVAKSTIYRWWKTKAAIVLEAFGGAVATRMPQPDTGSAATDLTEFLRELYRVVEHPGRVNALCGLMAEAQLDPVFAAQFRQWVQSRRAVVADILRRGMDRGELTADLDVDHAVDLVFGPFWYRLLVGHAPLRPADARAHVLGLMQGMAIEAP</sequence>
<evidence type="ECO:0000313" key="7">
    <source>
        <dbReference type="Proteomes" id="UP001611415"/>
    </source>
</evidence>
<feature type="domain" description="HTH tetR-type" evidence="5">
    <location>
        <begin position="17"/>
        <end position="77"/>
    </location>
</feature>
<evidence type="ECO:0000256" key="2">
    <source>
        <dbReference type="ARBA" id="ARBA00023125"/>
    </source>
</evidence>
<dbReference type="Pfam" id="PF00440">
    <property type="entry name" value="TetR_N"/>
    <property type="match status" value="1"/>
</dbReference>
<dbReference type="Pfam" id="PF16859">
    <property type="entry name" value="TetR_C_11"/>
    <property type="match status" value="1"/>
</dbReference>
<dbReference type="SUPFAM" id="SSF46689">
    <property type="entry name" value="Homeodomain-like"/>
    <property type="match status" value="1"/>
</dbReference>
<feature type="DNA-binding region" description="H-T-H motif" evidence="4">
    <location>
        <begin position="40"/>
        <end position="59"/>
    </location>
</feature>
<evidence type="ECO:0000313" key="6">
    <source>
        <dbReference type="EMBL" id="MFI2473348.1"/>
    </source>
</evidence>
<gene>
    <name evidence="6" type="ORF">ACH49W_08200</name>
</gene>
<dbReference type="InterPro" id="IPR011075">
    <property type="entry name" value="TetR_C"/>
</dbReference>
<evidence type="ECO:0000259" key="5">
    <source>
        <dbReference type="PROSITE" id="PS50977"/>
    </source>
</evidence>
<dbReference type="SUPFAM" id="SSF48498">
    <property type="entry name" value="Tetracyclin repressor-like, C-terminal domain"/>
    <property type="match status" value="1"/>
</dbReference>
<keyword evidence="3" id="KW-0804">Transcription</keyword>
<dbReference type="PANTHER" id="PTHR30055">
    <property type="entry name" value="HTH-TYPE TRANSCRIPTIONAL REGULATOR RUTR"/>
    <property type="match status" value="1"/>
</dbReference>
<proteinExistence type="predicted"/>
<dbReference type="InterPro" id="IPR009057">
    <property type="entry name" value="Homeodomain-like_sf"/>
</dbReference>
<dbReference type="EMBL" id="JBIRYO010000004">
    <property type="protein sequence ID" value="MFI2473348.1"/>
    <property type="molecule type" value="Genomic_DNA"/>
</dbReference>
<evidence type="ECO:0000256" key="1">
    <source>
        <dbReference type="ARBA" id="ARBA00023015"/>
    </source>
</evidence>
<evidence type="ECO:0000256" key="3">
    <source>
        <dbReference type="ARBA" id="ARBA00023163"/>
    </source>
</evidence>
<dbReference type="Gene3D" id="1.10.10.60">
    <property type="entry name" value="Homeodomain-like"/>
    <property type="match status" value="1"/>
</dbReference>
<keyword evidence="7" id="KW-1185">Reference proteome</keyword>
<dbReference type="Proteomes" id="UP001611415">
    <property type="component" value="Unassembled WGS sequence"/>
</dbReference>
<accession>A0ABW7WWZ5</accession>
<dbReference type="RefSeq" id="WP_397091958.1">
    <property type="nucleotide sequence ID" value="NZ_JBIRYO010000004.1"/>
</dbReference>
<name>A0ABW7WWZ5_9NOCA</name>
<dbReference type="PANTHER" id="PTHR30055:SF148">
    <property type="entry name" value="TETR-FAMILY TRANSCRIPTIONAL REGULATOR"/>
    <property type="match status" value="1"/>
</dbReference>
<evidence type="ECO:0000256" key="4">
    <source>
        <dbReference type="PROSITE-ProRule" id="PRU00335"/>
    </source>
</evidence>